<dbReference type="GO" id="GO:0005992">
    <property type="term" value="P:trehalose biosynthetic process"/>
    <property type="evidence" value="ECO:0007669"/>
    <property type="project" value="UniProtKB-UniPathway"/>
</dbReference>
<dbReference type="EMBL" id="CR543861">
    <property type="protein sequence ID" value="CAG68614.1"/>
    <property type="molecule type" value="Genomic_DNA"/>
</dbReference>
<evidence type="ECO:0000313" key="6">
    <source>
        <dbReference type="Proteomes" id="UP000000430"/>
    </source>
</evidence>
<comment type="function">
    <text evidence="4">Removes the phosphate from trehalose 6-phosphate to produce free trehalose.</text>
</comment>
<organism evidence="5 6">
    <name type="scientific">Acinetobacter baylyi (strain ATCC 33305 / BD413 / ADP1)</name>
    <dbReference type="NCBI Taxonomy" id="62977"/>
    <lineage>
        <taxon>Bacteria</taxon>
        <taxon>Pseudomonadati</taxon>
        <taxon>Pseudomonadota</taxon>
        <taxon>Gammaproteobacteria</taxon>
        <taxon>Moraxellales</taxon>
        <taxon>Moraxellaceae</taxon>
        <taxon>Acinetobacter</taxon>
    </lineage>
</organism>
<dbReference type="KEGG" id="aci:ACIAD1775"/>
<dbReference type="GO" id="GO:0000287">
    <property type="term" value="F:magnesium ion binding"/>
    <property type="evidence" value="ECO:0007669"/>
    <property type="project" value="UniProtKB-ARBA"/>
</dbReference>
<accession>Q3V7G8</accession>
<protein>
    <recommendedName>
        <fullName evidence="4">Trehalose 6-phosphate phosphatase</fullName>
        <ecNumber evidence="4">3.1.3.12</ecNumber>
    </recommendedName>
</protein>
<proteinExistence type="inferred from homology"/>
<dbReference type="InterPro" id="IPR036412">
    <property type="entry name" value="HAD-like_sf"/>
</dbReference>
<dbReference type="UniPathway" id="UPA00299"/>
<gene>
    <name evidence="5" type="primary">otsB</name>
    <name evidence="5" type="ordered locus">ACIAD1775</name>
</gene>
<dbReference type="NCBIfam" id="TIGR01484">
    <property type="entry name" value="HAD-SF-IIB"/>
    <property type="match status" value="1"/>
</dbReference>
<dbReference type="InterPro" id="IPR023214">
    <property type="entry name" value="HAD_sf"/>
</dbReference>
<comment type="cofactor">
    <cofactor evidence="4">
        <name>Mg(2+)</name>
        <dbReference type="ChEBI" id="CHEBI:18420"/>
    </cofactor>
</comment>
<dbReference type="Gene3D" id="3.40.50.1000">
    <property type="entry name" value="HAD superfamily/HAD-like"/>
    <property type="match status" value="1"/>
</dbReference>
<evidence type="ECO:0000256" key="2">
    <source>
        <dbReference type="ARBA" id="ARBA00008770"/>
    </source>
</evidence>
<dbReference type="SUPFAM" id="SSF56784">
    <property type="entry name" value="HAD-like"/>
    <property type="match status" value="1"/>
</dbReference>
<comment type="pathway">
    <text evidence="1 4">Glycan biosynthesis; trehalose biosynthesis.</text>
</comment>
<comment type="catalytic activity">
    <reaction evidence="4">
        <text>alpha,alpha-trehalose 6-phosphate + H2O = alpha,alpha-trehalose + phosphate</text>
        <dbReference type="Rhea" id="RHEA:23420"/>
        <dbReference type="ChEBI" id="CHEBI:15377"/>
        <dbReference type="ChEBI" id="CHEBI:16551"/>
        <dbReference type="ChEBI" id="CHEBI:43474"/>
        <dbReference type="ChEBI" id="CHEBI:58429"/>
        <dbReference type="EC" id="3.1.3.12"/>
    </reaction>
</comment>
<name>Q3V7G8_ACIAD</name>
<dbReference type="HOGENOM" id="CLU_037265_2_0_6"/>
<dbReference type="NCBIfam" id="TIGR00685">
    <property type="entry name" value="T6PP"/>
    <property type="match status" value="1"/>
</dbReference>
<dbReference type="AlphaFoldDB" id="Q3V7G8"/>
<dbReference type="Gene3D" id="3.30.70.1020">
    <property type="entry name" value="Trehalose-6-phosphate phosphatase related protein, domain 2"/>
    <property type="match status" value="1"/>
</dbReference>
<dbReference type="Pfam" id="PF02358">
    <property type="entry name" value="Trehalose_PPase"/>
    <property type="match status" value="1"/>
</dbReference>
<dbReference type="EC" id="3.1.3.12" evidence="4"/>
<evidence type="ECO:0000256" key="3">
    <source>
        <dbReference type="ARBA" id="ARBA00022801"/>
    </source>
</evidence>
<keyword evidence="4" id="KW-0460">Magnesium</keyword>
<dbReference type="InterPro" id="IPR044651">
    <property type="entry name" value="OTSB-like"/>
</dbReference>
<dbReference type="InterPro" id="IPR006379">
    <property type="entry name" value="HAD-SF_hydro_IIB"/>
</dbReference>
<comment type="similarity">
    <text evidence="2 4">Belongs to the trehalose phosphatase family.</text>
</comment>
<reference evidence="5 6" key="1">
    <citation type="journal article" date="2004" name="Nucleic Acids Res.">
        <title>Unique features revealed by the genome sequence of Acinetobacter sp. ADP1, a versatile and naturally transformation competent bacterium.</title>
        <authorList>
            <person name="Barbe V."/>
            <person name="Vallenet D."/>
            <person name="Fonknechten N."/>
            <person name="Kreimeyer A."/>
            <person name="Oztas S."/>
            <person name="Labarre L."/>
            <person name="Cruveiller S."/>
            <person name="Robert C."/>
            <person name="Duprat S."/>
            <person name="Wincker P."/>
            <person name="Ornston L.N."/>
            <person name="Weissenbach J."/>
            <person name="Marliere P."/>
            <person name="Cohen G.N."/>
            <person name="Medigue C."/>
        </authorList>
    </citation>
    <scope>NUCLEOTIDE SEQUENCE [LARGE SCALE GENOMIC DNA]</scope>
    <source>
        <strain evidence="6">ATCC 33305 / BD413 / ADP1</strain>
    </source>
</reference>
<evidence type="ECO:0000256" key="1">
    <source>
        <dbReference type="ARBA" id="ARBA00005199"/>
    </source>
</evidence>
<evidence type="ECO:0000313" key="5">
    <source>
        <dbReference type="EMBL" id="CAG68614.1"/>
    </source>
</evidence>
<dbReference type="GO" id="GO:0004805">
    <property type="term" value="F:trehalose-phosphatase activity"/>
    <property type="evidence" value="ECO:0007669"/>
    <property type="project" value="UniProtKB-EC"/>
</dbReference>
<dbReference type="Proteomes" id="UP000000430">
    <property type="component" value="Chromosome"/>
</dbReference>
<dbReference type="STRING" id="202950.GCA_001485005_03150"/>
<sequence length="287" mass="32843">MNKMNNNILKKNDLSSQEESTHEIQDVLDQLDFYTYKIALFLDIDGTLADFKIDPLACFISKKILKSIQDIQSKGCLVSVITGRDYNSAQKLLADVSLPIAALHGLDIHINEKTQLNAINQNNQIFIQNFLCRLKEEIKYQPDLSIENKHHSIALHYRKNPDLYDIAKHIMNTVKKDNDEFKVIEGKYVFELIPKNSNKGSAIKTLLSYFDAEHYLSIFIGDDITDEDGFNMVNQLEGISIKVGSGKTVARFRLKNIEHVEEFLNLLSHHFPDSSTQITKKYGEQHV</sequence>
<dbReference type="PANTHER" id="PTHR43768">
    <property type="entry name" value="TREHALOSE 6-PHOSPHATE PHOSPHATASE"/>
    <property type="match status" value="1"/>
</dbReference>
<dbReference type="PANTHER" id="PTHR43768:SF3">
    <property type="entry name" value="TREHALOSE 6-PHOSPHATE PHOSPHATASE"/>
    <property type="match status" value="1"/>
</dbReference>
<evidence type="ECO:0000256" key="4">
    <source>
        <dbReference type="RuleBase" id="RU361117"/>
    </source>
</evidence>
<keyword evidence="4" id="KW-0479">Metal-binding</keyword>
<dbReference type="eggNOG" id="COG1877">
    <property type="taxonomic scope" value="Bacteria"/>
</dbReference>
<dbReference type="InterPro" id="IPR003337">
    <property type="entry name" value="Trehalose_PPase"/>
</dbReference>
<keyword evidence="3 4" id="KW-0378">Hydrolase</keyword>